<comment type="caution">
    <text evidence="1">The sequence shown here is derived from an EMBL/GenBank/DDBJ whole genome shotgun (WGS) entry which is preliminary data.</text>
</comment>
<accession>A0AA38GYP8</accession>
<reference evidence="1 2" key="1">
    <citation type="journal article" date="2021" name="Nat. Plants">
        <title>The Taxus genome provides insights into paclitaxel biosynthesis.</title>
        <authorList>
            <person name="Xiong X."/>
            <person name="Gou J."/>
            <person name="Liao Q."/>
            <person name="Li Y."/>
            <person name="Zhou Q."/>
            <person name="Bi G."/>
            <person name="Li C."/>
            <person name="Du R."/>
            <person name="Wang X."/>
            <person name="Sun T."/>
            <person name="Guo L."/>
            <person name="Liang H."/>
            <person name="Lu P."/>
            <person name="Wu Y."/>
            <person name="Zhang Z."/>
            <person name="Ro D.K."/>
            <person name="Shang Y."/>
            <person name="Huang S."/>
            <person name="Yan J."/>
        </authorList>
    </citation>
    <scope>NUCLEOTIDE SEQUENCE [LARGE SCALE GENOMIC DNA]</scope>
    <source>
        <strain evidence="1">Ta-2019</strain>
    </source>
</reference>
<proteinExistence type="predicted"/>
<organism evidence="1 2">
    <name type="scientific">Taxus chinensis</name>
    <name type="common">Chinese yew</name>
    <name type="synonym">Taxus wallichiana var. chinensis</name>
    <dbReference type="NCBI Taxonomy" id="29808"/>
    <lineage>
        <taxon>Eukaryota</taxon>
        <taxon>Viridiplantae</taxon>
        <taxon>Streptophyta</taxon>
        <taxon>Embryophyta</taxon>
        <taxon>Tracheophyta</taxon>
        <taxon>Spermatophyta</taxon>
        <taxon>Pinopsida</taxon>
        <taxon>Pinidae</taxon>
        <taxon>Conifers II</taxon>
        <taxon>Cupressales</taxon>
        <taxon>Taxaceae</taxon>
        <taxon>Taxus</taxon>
    </lineage>
</organism>
<evidence type="ECO:0000313" key="2">
    <source>
        <dbReference type="Proteomes" id="UP000824469"/>
    </source>
</evidence>
<evidence type="ECO:0000313" key="1">
    <source>
        <dbReference type="EMBL" id="KAH9328860.1"/>
    </source>
</evidence>
<keyword evidence="2" id="KW-1185">Reference proteome</keyword>
<name>A0AA38GYP8_TAXCH</name>
<dbReference type="EMBL" id="JAHRHJ020000001">
    <property type="protein sequence ID" value="KAH9328860.1"/>
    <property type="molecule type" value="Genomic_DNA"/>
</dbReference>
<gene>
    <name evidence="1" type="ORF">KI387_000968</name>
</gene>
<feature type="non-terminal residue" evidence="1">
    <location>
        <position position="97"/>
    </location>
</feature>
<dbReference type="Proteomes" id="UP000824469">
    <property type="component" value="Unassembled WGS sequence"/>
</dbReference>
<protein>
    <submittedName>
        <fullName evidence="1">Uncharacterized protein</fullName>
    </submittedName>
</protein>
<dbReference type="AlphaFoldDB" id="A0AA38GYP8"/>
<sequence>VEETITNGHGREIEVLKANFGFITKELDHVRAIVYSYMEWSVVIMKLNLQHLQTLRQLTNAYYVVDSQGRKRKVTHDGFDMGTLAGSIDALVKEWAK</sequence>
<feature type="non-terminal residue" evidence="1">
    <location>
        <position position="1"/>
    </location>
</feature>